<reference evidence="2 3" key="1">
    <citation type="journal article" date="2024" name="bioRxiv">
        <title>A reference genome for Trichogramma kaykai: A tiny desert-dwelling parasitoid wasp with competing sex-ratio distorters.</title>
        <authorList>
            <person name="Culotta J."/>
            <person name="Lindsey A.R."/>
        </authorList>
    </citation>
    <scope>NUCLEOTIDE SEQUENCE [LARGE SCALE GENOMIC DNA]</scope>
    <source>
        <strain evidence="2 3">KSX58</strain>
    </source>
</reference>
<organism evidence="2 3">
    <name type="scientific">Trichogramma kaykai</name>
    <dbReference type="NCBI Taxonomy" id="54128"/>
    <lineage>
        <taxon>Eukaryota</taxon>
        <taxon>Metazoa</taxon>
        <taxon>Ecdysozoa</taxon>
        <taxon>Arthropoda</taxon>
        <taxon>Hexapoda</taxon>
        <taxon>Insecta</taxon>
        <taxon>Pterygota</taxon>
        <taxon>Neoptera</taxon>
        <taxon>Endopterygota</taxon>
        <taxon>Hymenoptera</taxon>
        <taxon>Apocrita</taxon>
        <taxon>Proctotrupomorpha</taxon>
        <taxon>Chalcidoidea</taxon>
        <taxon>Trichogrammatidae</taxon>
        <taxon>Trichogramma</taxon>
    </lineage>
</organism>
<evidence type="ECO:0000313" key="3">
    <source>
        <dbReference type="Proteomes" id="UP001627154"/>
    </source>
</evidence>
<dbReference type="AlphaFoldDB" id="A0ABD2WAH2"/>
<feature type="compositionally biased region" description="Polar residues" evidence="1">
    <location>
        <begin position="170"/>
        <end position="184"/>
    </location>
</feature>
<accession>A0ABD2WAH2</accession>
<keyword evidence="3" id="KW-1185">Reference proteome</keyword>
<dbReference type="Proteomes" id="UP001627154">
    <property type="component" value="Unassembled WGS sequence"/>
</dbReference>
<dbReference type="EMBL" id="JBJJXI010000122">
    <property type="protein sequence ID" value="KAL3389948.1"/>
    <property type="molecule type" value="Genomic_DNA"/>
</dbReference>
<feature type="region of interest" description="Disordered" evidence="1">
    <location>
        <begin position="96"/>
        <end position="129"/>
    </location>
</feature>
<gene>
    <name evidence="2" type="ORF">TKK_015299</name>
</gene>
<sequence length="394" mass="45283">MVKSLGITSTDLTTESKTREVEVKEIRQVIVDPHNQGKKIYSKFIPKTIDDFKKDSWYYVKWICEDADCVKQVEGPHMHKFKAVIIRLAVQLQDLSNPPKTSNRNKFPNMRNKHNETSPTSTTSSDFTDNAMDDYEEAPTMPLRRTFRNILEQHKKNDFLHKRPKLVPESDNQIKPSQKSSTNVSPVLNLSTQIFNQSNSSNTPTSDQMTPNLSSLKRKMRLIESSSSGKSNQSHFTDTIGSALTTPRSHTLKMSKVLRTKNQNCLPLHGLQERINQVYGDHENHGNHGNDDQENIINHVGIGQVNKRHDTENPVNQSQQNFRNVNQRNPANNVQQANKSRSCFMMKKKFRKLASKPKYVLDKNGLKRHDLYEKGRYLGLDVFVDETAWIAQQR</sequence>
<feature type="region of interest" description="Disordered" evidence="1">
    <location>
        <begin position="156"/>
        <end position="184"/>
    </location>
</feature>
<evidence type="ECO:0000256" key="1">
    <source>
        <dbReference type="SAM" id="MobiDB-lite"/>
    </source>
</evidence>
<feature type="compositionally biased region" description="Polar residues" evidence="1">
    <location>
        <begin position="96"/>
        <end position="106"/>
    </location>
</feature>
<protein>
    <submittedName>
        <fullName evidence="2">Uncharacterized protein</fullName>
    </submittedName>
</protein>
<proteinExistence type="predicted"/>
<name>A0ABD2WAH2_9HYME</name>
<evidence type="ECO:0000313" key="2">
    <source>
        <dbReference type="EMBL" id="KAL3389948.1"/>
    </source>
</evidence>
<comment type="caution">
    <text evidence="2">The sequence shown here is derived from an EMBL/GenBank/DDBJ whole genome shotgun (WGS) entry which is preliminary data.</text>
</comment>